<evidence type="ECO:0000313" key="17">
    <source>
        <dbReference type="EMBL" id="KAK8060597.1"/>
    </source>
</evidence>
<organism evidence="17 18">
    <name type="scientific">Apiospora saccharicola</name>
    <dbReference type="NCBI Taxonomy" id="335842"/>
    <lineage>
        <taxon>Eukaryota</taxon>
        <taxon>Fungi</taxon>
        <taxon>Dikarya</taxon>
        <taxon>Ascomycota</taxon>
        <taxon>Pezizomycotina</taxon>
        <taxon>Sordariomycetes</taxon>
        <taxon>Xylariomycetidae</taxon>
        <taxon>Amphisphaeriales</taxon>
        <taxon>Apiosporaceae</taxon>
        <taxon>Apiospora</taxon>
    </lineage>
</organism>
<comment type="similarity">
    <text evidence="3">Belongs to the glycosyl hydrolase 18 family. Chitinase class V subfamily.</text>
</comment>
<evidence type="ECO:0000313" key="18">
    <source>
        <dbReference type="Proteomes" id="UP001446871"/>
    </source>
</evidence>
<dbReference type="SUPFAM" id="SSF51445">
    <property type="entry name" value="(Trans)glycosidases"/>
    <property type="match status" value="1"/>
</dbReference>
<accession>A0ABR1UNU7</accession>
<comment type="caution">
    <text evidence="17">The sequence shown here is derived from an EMBL/GenBank/DDBJ whole genome shotgun (WGS) entry which is preliminary data.</text>
</comment>
<dbReference type="InterPro" id="IPR050314">
    <property type="entry name" value="Glycosyl_Hydrlase_18"/>
</dbReference>
<evidence type="ECO:0000256" key="4">
    <source>
        <dbReference type="ARBA" id="ARBA00012729"/>
    </source>
</evidence>
<keyword evidence="6 12" id="KW-0147">Chitin-binding</keyword>
<protein>
    <recommendedName>
        <fullName evidence="4">chitinase</fullName>
        <ecNumber evidence="4">3.2.1.14</ecNumber>
    </recommendedName>
</protein>
<dbReference type="SUPFAM" id="SSF54556">
    <property type="entry name" value="Chitinase insertion domain"/>
    <property type="match status" value="1"/>
</dbReference>
<evidence type="ECO:0000256" key="5">
    <source>
        <dbReference type="ARBA" id="ARBA00022525"/>
    </source>
</evidence>
<comment type="subcellular location">
    <subcellularLocation>
        <location evidence="2">Secreted</location>
    </subcellularLocation>
</comment>
<dbReference type="SMART" id="SM00270">
    <property type="entry name" value="ChtBD1"/>
    <property type="match status" value="2"/>
</dbReference>
<dbReference type="PROSITE" id="PS50941">
    <property type="entry name" value="CHIT_BIND_I_2"/>
    <property type="match status" value="1"/>
</dbReference>
<dbReference type="SMART" id="SM00636">
    <property type="entry name" value="Glyco_18"/>
    <property type="match status" value="1"/>
</dbReference>
<keyword evidence="18" id="KW-1185">Reference proteome</keyword>
<evidence type="ECO:0000256" key="9">
    <source>
        <dbReference type="ARBA" id="ARBA00023277"/>
    </source>
</evidence>
<dbReference type="PROSITE" id="PS00026">
    <property type="entry name" value="CHIT_BIND_I_1"/>
    <property type="match status" value="1"/>
</dbReference>
<evidence type="ECO:0000256" key="10">
    <source>
        <dbReference type="ARBA" id="ARBA00023295"/>
    </source>
</evidence>
<keyword evidence="7 13" id="KW-0378">Hydrolase</keyword>
<dbReference type="PANTHER" id="PTHR11177:SF333">
    <property type="entry name" value="CHITINASE"/>
    <property type="match status" value="1"/>
</dbReference>
<evidence type="ECO:0000256" key="3">
    <source>
        <dbReference type="ARBA" id="ARBA00008682"/>
    </source>
</evidence>
<dbReference type="Pfam" id="PF00187">
    <property type="entry name" value="Chitin_bind_1"/>
    <property type="match status" value="1"/>
</dbReference>
<feature type="signal peptide" evidence="14">
    <location>
        <begin position="1"/>
        <end position="22"/>
    </location>
</feature>
<dbReference type="InterPro" id="IPR036861">
    <property type="entry name" value="Endochitinase-like_sf"/>
</dbReference>
<evidence type="ECO:0000256" key="14">
    <source>
        <dbReference type="SAM" id="SignalP"/>
    </source>
</evidence>
<evidence type="ECO:0000256" key="13">
    <source>
        <dbReference type="RuleBase" id="RU000489"/>
    </source>
</evidence>
<evidence type="ECO:0000256" key="12">
    <source>
        <dbReference type="PROSITE-ProRule" id="PRU00261"/>
    </source>
</evidence>
<gene>
    <name evidence="17" type="ORF">PG996_010527</name>
</gene>
<evidence type="ECO:0000256" key="11">
    <source>
        <dbReference type="ARBA" id="ARBA00023326"/>
    </source>
</evidence>
<evidence type="ECO:0000259" key="15">
    <source>
        <dbReference type="PROSITE" id="PS50941"/>
    </source>
</evidence>
<keyword evidence="14" id="KW-0732">Signal</keyword>
<comment type="catalytic activity">
    <reaction evidence="1">
        <text>Random endo-hydrolysis of N-acetyl-beta-D-glucosaminide (1-&gt;4)-beta-linkages in chitin and chitodextrins.</text>
        <dbReference type="EC" id="3.2.1.14"/>
    </reaction>
</comment>
<evidence type="ECO:0000256" key="7">
    <source>
        <dbReference type="ARBA" id="ARBA00022801"/>
    </source>
</evidence>
<keyword evidence="12" id="KW-1015">Disulfide bond</keyword>
<evidence type="ECO:0000256" key="8">
    <source>
        <dbReference type="ARBA" id="ARBA00023024"/>
    </source>
</evidence>
<reference evidence="17 18" key="1">
    <citation type="submission" date="2023-01" db="EMBL/GenBank/DDBJ databases">
        <title>Analysis of 21 Apiospora genomes using comparative genomics revels a genus with tremendous synthesis potential of carbohydrate active enzymes and secondary metabolites.</title>
        <authorList>
            <person name="Sorensen T."/>
        </authorList>
    </citation>
    <scope>NUCLEOTIDE SEQUENCE [LARGE SCALE GENOMIC DNA]</scope>
    <source>
        <strain evidence="17 18">CBS 83171</strain>
    </source>
</reference>
<feature type="disulfide bond" evidence="12">
    <location>
        <begin position="85"/>
        <end position="99"/>
    </location>
</feature>
<dbReference type="Gene3D" id="3.20.20.80">
    <property type="entry name" value="Glycosidases"/>
    <property type="match status" value="1"/>
</dbReference>
<dbReference type="CDD" id="cd06922">
    <property type="entry name" value="ChtBD1_GH18_1"/>
    <property type="match status" value="1"/>
</dbReference>
<evidence type="ECO:0000259" key="16">
    <source>
        <dbReference type="PROSITE" id="PS51910"/>
    </source>
</evidence>
<feature type="domain" description="Chitin-binding type-1" evidence="15">
    <location>
        <begin position="63"/>
        <end position="115"/>
    </location>
</feature>
<feature type="disulfide bond" evidence="12">
    <location>
        <begin position="80"/>
        <end position="92"/>
    </location>
</feature>
<evidence type="ECO:0000256" key="6">
    <source>
        <dbReference type="ARBA" id="ARBA00022669"/>
    </source>
</evidence>
<evidence type="ECO:0000256" key="1">
    <source>
        <dbReference type="ARBA" id="ARBA00000822"/>
    </source>
</evidence>
<dbReference type="Pfam" id="PF00704">
    <property type="entry name" value="Glyco_hydro_18"/>
    <property type="match status" value="1"/>
</dbReference>
<proteinExistence type="inferred from homology"/>
<dbReference type="PANTHER" id="PTHR11177">
    <property type="entry name" value="CHITINASE"/>
    <property type="match status" value="1"/>
</dbReference>
<keyword evidence="11" id="KW-0624">Polysaccharide degradation</keyword>
<dbReference type="InterPro" id="IPR029070">
    <property type="entry name" value="Chitinase_insertion_sf"/>
</dbReference>
<dbReference type="EMBL" id="JAQQWM010000006">
    <property type="protein sequence ID" value="KAK8060597.1"/>
    <property type="molecule type" value="Genomic_DNA"/>
</dbReference>
<comment type="caution">
    <text evidence="12">Lacks conserved residue(s) required for the propagation of feature annotation.</text>
</comment>
<keyword evidence="8" id="KW-0146">Chitin degradation</keyword>
<dbReference type="InterPro" id="IPR001579">
    <property type="entry name" value="Glyco_hydro_18_chit_AS"/>
</dbReference>
<feature type="domain" description="GH18" evidence="16">
    <location>
        <begin position="116"/>
        <end position="471"/>
    </location>
</feature>
<keyword evidence="5" id="KW-0964">Secreted</keyword>
<dbReference type="Gene3D" id="3.10.50.10">
    <property type="match status" value="1"/>
</dbReference>
<name>A0ABR1UNU7_9PEZI</name>
<dbReference type="SUPFAM" id="SSF57016">
    <property type="entry name" value="Plant lectins/antimicrobial peptides"/>
    <property type="match status" value="1"/>
</dbReference>
<dbReference type="Gene3D" id="3.30.60.10">
    <property type="entry name" value="Endochitinase-like"/>
    <property type="match status" value="1"/>
</dbReference>
<keyword evidence="9" id="KW-0119">Carbohydrate metabolism</keyword>
<dbReference type="InterPro" id="IPR017853">
    <property type="entry name" value="GH"/>
</dbReference>
<dbReference type="PROSITE" id="PS01095">
    <property type="entry name" value="GH18_1"/>
    <property type="match status" value="1"/>
</dbReference>
<dbReference type="Proteomes" id="UP001446871">
    <property type="component" value="Unassembled WGS sequence"/>
</dbReference>
<feature type="chain" id="PRO_5047010876" description="chitinase" evidence="14">
    <location>
        <begin position="23"/>
        <end position="1136"/>
    </location>
</feature>
<keyword evidence="10 13" id="KW-0326">Glycosidase</keyword>
<dbReference type="InterPro" id="IPR001002">
    <property type="entry name" value="Chitin-bd_1"/>
</dbReference>
<dbReference type="InterPro" id="IPR018371">
    <property type="entry name" value="Chitin-binding_1_CS"/>
</dbReference>
<dbReference type="InterPro" id="IPR011583">
    <property type="entry name" value="Chitinase_II/V-like_cat"/>
</dbReference>
<dbReference type="CDD" id="cd00035">
    <property type="entry name" value="ChtBD1"/>
    <property type="match status" value="1"/>
</dbReference>
<dbReference type="InterPro" id="IPR001223">
    <property type="entry name" value="Glyco_hydro18_cat"/>
</dbReference>
<dbReference type="PROSITE" id="PS51910">
    <property type="entry name" value="GH18_2"/>
    <property type="match status" value="1"/>
</dbReference>
<dbReference type="GO" id="GO:0016787">
    <property type="term" value="F:hydrolase activity"/>
    <property type="evidence" value="ECO:0007669"/>
    <property type="project" value="UniProtKB-KW"/>
</dbReference>
<evidence type="ECO:0000256" key="2">
    <source>
        <dbReference type="ARBA" id="ARBA00004613"/>
    </source>
</evidence>
<dbReference type="EC" id="3.2.1.14" evidence="4"/>
<sequence length="1136" mass="123881">MFATKATTIILLLLSFSSSILAQDYSCGPGKPCKLGCCGTNGVCGMGPSYCAPGNCTSECTAKSDCDPGWGSEWSSAEKCPLNVCCSKFGFCGTTEDFCGDKKVKKPSCKGTSSNKRTIGYYEGWSTTRACDGMYPENIPVGAYTHLNYAFAFIDPVSFAVAPMSELDKDLWPRFTALKETNPGLKTFISVGGWSMNDPDQPTAATFSTLAGSTDAQNKFAKSLINFMQTYGFDGVDIDWEYPVAEERSGKPADYANYVTFLKNLKSAFAASGSSYGLTITVPSSYWYLRHFDVVEINKVIDWFNVMTYDLHGTWDSTIDSLGPKVMAHTNLTEIDLTMDLFWRNDIPPENIVLGLGYYGRSFTLSDANCKTAGCPFSGGGAAGECTNSVGTLSFVEINRLIDAGADVSLDKDAAVKIVTWDNNQWVSYDDDETFKMKLDYANNLCLGGSMIWAVSTDDSLGTAASALSKTTGRIALSLKATDKSQDSLTQCSWGACAKKGQTKCDANSSPAQFASGKGKGNVGFYNDCPDDEERPYCCPKNDVPTCQWRGHGINCSNEQCEDGEVEVTTNVGACFAGHTRLCCSRTSSDAAVGTCKWEGASPACSAPFGSYGCDEDDRQELTYSNYGAGGEQYCFVGHKSMCCKKPVAFEGCQWYSNSHWYAPWTCDAGCPSGKMALATDPSGCSRGAQYFCCDNPVTIPDKPTDVKRDYCFSTEGDFVEAAEKDDAAEDSDDILELWWYEDKCFSIPNKDDPSVQARDLQALRSIDVEGLHRSEIAKVHTADGGVLELPLDDPWVQELLELGVSSSESDYEQESHNHNGTLEERNGSRFSKICRPDKTVINTFNTSPYPGVGVLSPSRQVFNLGTAGVCLGASLVTTAHSQLAKGLKVVVEHVTELQTPKAFMNSLLAKVLPSGTTGFNLRYDAEAIFGRNGYFDYTLKSLGIDGNFPTIDGNTKISTFFYKLLGSTDFKDNLQLLTAKENSLKAAIWACYENINADKKWNKMSPTTQLDVIWRLKTVVDYLNKPDVQTSLETTLDRMRAIFAAMDGALPNFVRVGTGLTLETALTNWYRDHFATMTANLVKYVLRRLPGMITFWQSTAGQNLHGATYAAAMVTGLLDLQQNAATYLAINTNFI</sequence>